<dbReference type="OrthoDB" id="2390014at2"/>
<comment type="caution">
    <text evidence="2">The sequence shown here is derived from an EMBL/GenBank/DDBJ whole genome shotgun (WGS) entry which is preliminary data.</text>
</comment>
<keyword evidence="1" id="KW-0812">Transmembrane</keyword>
<keyword evidence="3" id="KW-1185">Reference proteome</keyword>
<organism evidence="2 3">
    <name type="scientific">Alkalihalobacillus trypoxylicola</name>
    <dbReference type="NCBI Taxonomy" id="519424"/>
    <lineage>
        <taxon>Bacteria</taxon>
        <taxon>Bacillati</taxon>
        <taxon>Bacillota</taxon>
        <taxon>Bacilli</taxon>
        <taxon>Bacillales</taxon>
        <taxon>Bacillaceae</taxon>
        <taxon>Alkalihalobacillus</taxon>
    </lineage>
</organism>
<name>A0A162EE01_9BACI</name>
<dbReference type="EMBL" id="LTAO01000012">
    <property type="protein sequence ID" value="KYG32356.1"/>
    <property type="molecule type" value="Genomic_DNA"/>
</dbReference>
<keyword evidence="1" id="KW-1133">Transmembrane helix</keyword>
<evidence type="ECO:0000313" key="3">
    <source>
        <dbReference type="Proteomes" id="UP000075806"/>
    </source>
</evidence>
<proteinExistence type="predicted"/>
<reference evidence="2" key="1">
    <citation type="submission" date="2016-02" db="EMBL/GenBank/DDBJ databases">
        <title>Genome sequence of Bacillus trypoxylicola KCTC 13244(T).</title>
        <authorList>
            <person name="Jeong H."/>
            <person name="Park S.-H."/>
            <person name="Choi S.-K."/>
        </authorList>
    </citation>
    <scope>NUCLEOTIDE SEQUENCE [LARGE SCALE GENOMIC DNA]</scope>
    <source>
        <strain evidence="2">KCTC 13244</strain>
    </source>
</reference>
<dbReference type="RefSeq" id="WP_061948625.1">
    <property type="nucleotide sequence ID" value="NZ_LTAO01000012.1"/>
</dbReference>
<evidence type="ECO:0008006" key="4">
    <source>
        <dbReference type="Google" id="ProtNLM"/>
    </source>
</evidence>
<evidence type="ECO:0000256" key="1">
    <source>
        <dbReference type="SAM" id="Phobius"/>
    </source>
</evidence>
<evidence type="ECO:0000313" key="2">
    <source>
        <dbReference type="EMBL" id="KYG32356.1"/>
    </source>
</evidence>
<protein>
    <recommendedName>
        <fullName evidence="4">YtxH domain-containing protein</fullName>
    </recommendedName>
</protein>
<dbReference type="AlphaFoldDB" id="A0A162EE01"/>
<dbReference type="STRING" id="519424.AZF04_06230"/>
<dbReference type="Proteomes" id="UP000075806">
    <property type="component" value="Unassembled WGS sequence"/>
</dbReference>
<feature type="transmembrane region" description="Helical" evidence="1">
    <location>
        <begin position="6"/>
        <end position="24"/>
    </location>
</feature>
<keyword evidence="1" id="KW-0472">Membrane</keyword>
<sequence>MDIKKAIYATVIAGAGAVTTVYLTDEERRERLKAKSKEMYHKVCALTNKKKGKTSIKRMGNPDPYDIEDQRMVEEGALYSVQKYNEIKQ</sequence>
<accession>A0A162EE01</accession>
<gene>
    <name evidence="2" type="ORF">AZF04_06230</name>
</gene>